<dbReference type="Pfam" id="PF03740">
    <property type="entry name" value="PdxJ"/>
    <property type="match status" value="1"/>
</dbReference>
<dbReference type="OrthoDB" id="9806590at2"/>
<feature type="binding site" evidence="4">
    <location>
        <position position="105"/>
    </location>
    <ligand>
        <name>1-deoxy-D-xylulose 5-phosphate</name>
        <dbReference type="ChEBI" id="CHEBI:57792"/>
    </ligand>
</feature>
<dbReference type="SUPFAM" id="SSF63892">
    <property type="entry name" value="Pyridoxine 5'-phosphate synthase"/>
    <property type="match status" value="1"/>
</dbReference>
<dbReference type="KEGG" id="pabo:BCY86_08785"/>
<sequence>MTTLSVNLNKVALLRNARGGCSPDLLEAARLVIAAGVRSITVHPRSDGRHITLDDVIALRHLPLIRDGQVELNVEADLRQPIIDLVSCIRPTQYTIVPSVPGELTSMRGWRTYDDQERLRQVVARLKSICRLSIFCDPEESAVVFLQQTGVHAVEINTRLYAESWERKEHAAPLAEIRKVALTAVRSGLRVHGGHDLTLQNLPELLAQVRFDELSIGHHLISEAVLLGLAQIVPSYLSLIAEKKSSVCP</sequence>
<dbReference type="NCBIfam" id="TIGR00559">
    <property type="entry name" value="pdxJ"/>
    <property type="match status" value="1"/>
</dbReference>
<feature type="binding site" evidence="4">
    <location>
        <position position="45"/>
    </location>
    <ligand>
        <name>1-deoxy-D-xylulose 5-phosphate</name>
        <dbReference type="ChEBI" id="CHEBI:57792"/>
    </ligand>
</feature>
<feature type="active site" description="Proton acceptor" evidence="4">
    <location>
        <position position="75"/>
    </location>
</feature>
<comment type="similarity">
    <text evidence="4">Belongs to the PNP synthase family.</text>
</comment>
<dbReference type="EC" id="2.6.99.2" evidence="4 5"/>
<dbReference type="STRING" id="1882918.BCY86_08785"/>
<reference evidence="6 7" key="1">
    <citation type="submission" date="2016-08" db="EMBL/GenBank/DDBJ databases">
        <title>Identification and validation of antigenic proteins from Pajaroellobacter abortibovis using de-novo genome sequence assembly and reverse vaccinology.</title>
        <authorList>
            <person name="Welly B.T."/>
            <person name="Miller M.R."/>
            <person name="Stott J.L."/>
            <person name="Blanchard M.T."/>
            <person name="Islas-Trejo A.D."/>
            <person name="O'Rourke S.M."/>
            <person name="Young A.E."/>
            <person name="Medrano J.F."/>
            <person name="Van Eenennaam A.L."/>
        </authorList>
    </citation>
    <scope>NUCLEOTIDE SEQUENCE [LARGE SCALE GENOMIC DNA]</scope>
    <source>
        <strain evidence="6 7">BTF92-0548A/99-0131</strain>
    </source>
</reference>
<feature type="binding site" evidence="4">
    <location>
        <position position="7"/>
    </location>
    <ligand>
        <name>3-amino-2-oxopropyl phosphate</name>
        <dbReference type="ChEBI" id="CHEBI:57279"/>
    </ligand>
</feature>
<evidence type="ECO:0000313" key="7">
    <source>
        <dbReference type="Proteomes" id="UP000185544"/>
    </source>
</evidence>
<gene>
    <name evidence="4" type="primary">pdxJ</name>
    <name evidence="6" type="ORF">BCY86_08785</name>
</gene>
<feature type="binding site" evidence="4">
    <location>
        <begin position="217"/>
        <end position="218"/>
    </location>
    <ligand>
        <name>3-amino-2-oxopropyl phosphate</name>
        <dbReference type="ChEBI" id="CHEBI:57279"/>
    </ligand>
</feature>
<dbReference type="PANTHER" id="PTHR30456">
    <property type="entry name" value="PYRIDOXINE 5'-PHOSPHATE SYNTHASE"/>
    <property type="match status" value="1"/>
</dbReference>
<evidence type="ECO:0000256" key="5">
    <source>
        <dbReference type="NCBIfam" id="TIGR00559"/>
    </source>
</evidence>
<dbReference type="InterPro" id="IPR013785">
    <property type="entry name" value="Aldolase_TIM"/>
</dbReference>
<evidence type="ECO:0000256" key="1">
    <source>
        <dbReference type="ARBA" id="ARBA00022490"/>
    </source>
</evidence>
<dbReference type="Proteomes" id="UP000185544">
    <property type="component" value="Chromosome"/>
</dbReference>
<comment type="caution">
    <text evidence="4">Lacks conserved residue(s) required for the propagation of feature annotation.</text>
</comment>
<keyword evidence="7" id="KW-1185">Reference proteome</keyword>
<organism evidence="6 7">
    <name type="scientific">Pajaroellobacter abortibovis</name>
    <dbReference type="NCBI Taxonomy" id="1882918"/>
    <lineage>
        <taxon>Bacteria</taxon>
        <taxon>Pseudomonadati</taxon>
        <taxon>Myxococcota</taxon>
        <taxon>Polyangia</taxon>
        <taxon>Polyangiales</taxon>
        <taxon>Polyangiaceae</taxon>
    </lineage>
</organism>
<dbReference type="RefSeq" id="WP_075277433.1">
    <property type="nucleotide sequence ID" value="NZ_CP016908.1"/>
</dbReference>
<feature type="binding site" evidence="4">
    <location>
        <position position="18"/>
    </location>
    <ligand>
        <name>3-amino-2-oxopropyl phosphate</name>
        <dbReference type="ChEBI" id="CHEBI:57279"/>
    </ligand>
</feature>
<name>A0A1L6MYZ4_9BACT</name>
<keyword evidence="1 4" id="KW-0963">Cytoplasm</keyword>
<accession>A0A1L6MYZ4</accession>
<dbReference type="Gene3D" id="3.20.20.70">
    <property type="entry name" value="Aldolase class I"/>
    <property type="match status" value="1"/>
</dbReference>
<dbReference type="NCBIfam" id="NF003626">
    <property type="entry name" value="PRK05265.1-4"/>
    <property type="match status" value="1"/>
</dbReference>
<keyword evidence="3 4" id="KW-0664">Pyridoxine biosynthesis</keyword>
<dbReference type="GO" id="GO:0005829">
    <property type="term" value="C:cytosol"/>
    <property type="evidence" value="ECO:0007669"/>
    <property type="project" value="TreeGrafter"/>
</dbReference>
<evidence type="ECO:0000256" key="3">
    <source>
        <dbReference type="ARBA" id="ARBA00023096"/>
    </source>
</evidence>
<evidence type="ECO:0000313" key="6">
    <source>
        <dbReference type="EMBL" id="APS00763.1"/>
    </source>
</evidence>
<dbReference type="EMBL" id="CP016908">
    <property type="protein sequence ID" value="APS00763.1"/>
    <property type="molecule type" value="Genomic_DNA"/>
</dbReference>
<evidence type="ECO:0000256" key="4">
    <source>
        <dbReference type="HAMAP-Rule" id="MF_00279"/>
    </source>
</evidence>
<evidence type="ECO:0000256" key="2">
    <source>
        <dbReference type="ARBA" id="ARBA00022679"/>
    </source>
</evidence>
<dbReference type="InterPro" id="IPR036130">
    <property type="entry name" value="Pyridoxine-5'_phos_synth"/>
</dbReference>
<feature type="active site" description="Proton acceptor" evidence="4">
    <location>
        <position position="43"/>
    </location>
</feature>
<dbReference type="GO" id="GO:0033856">
    <property type="term" value="F:pyridoxine 5'-phosphate synthase activity"/>
    <property type="evidence" value="ECO:0007669"/>
    <property type="project" value="UniProtKB-UniRule"/>
</dbReference>
<protein>
    <recommendedName>
        <fullName evidence="4 5">Pyridoxine 5'-phosphate synthase</fullName>
        <shortName evidence="4">PNP synthase</shortName>
        <ecNumber evidence="4 5">2.6.99.2</ecNumber>
    </recommendedName>
</protein>
<comment type="subcellular location">
    <subcellularLocation>
        <location evidence="4">Cytoplasm</location>
    </subcellularLocation>
</comment>
<feature type="binding site" evidence="4">
    <location>
        <position position="196"/>
    </location>
    <ligand>
        <name>3-amino-2-oxopropyl phosphate</name>
        <dbReference type="ChEBI" id="CHEBI:57279"/>
    </ligand>
</feature>
<comment type="catalytic activity">
    <reaction evidence="4">
        <text>3-amino-2-oxopropyl phosphate + 1-deoxy-D-xylulose 5-phosphate = pyridoxine 5'-phosphate + phosphate + 2 H2O + H(+)</text>
        <dbReference type="Rhea" id="RHEA:15265"/>
        <dbReference type="ChEBI" id="CHEBI:15377"/>
        <dbReference type="ChEBI" id="CHEBI:15378"/>
        <dbReference type="ChEBI" id="CHEBI:43474"/>
        <dbReference type="ChEBI" id="CHEBI:57279"/>
        <dbReference type="ChEBI" id="CHEBI:57792"/>
        <dbReference type="ChEBI" id="CHEBI:58589"/>
        <dbReference type="EC" id="2.6.99.2"/>
    </reaction>
</comment>
<comment type="function">
    <text evidence="4">Catalyzes the complicated ring closure reaction between the two acyclic compounds 1-deoxy-D-xylulose-5-phosphate (DXP) and 3-amino-2-oxopropyl phosphate (1-amino-acetone-3-phosphate or AAP) to form pyridoxine 5'-phosphate (PNP) and inorganic phosphate.</text>
</comment>
<feature type="site" description="Transition state stabilizer" evidence="4">
    <location>
        <position position="155"/>
    </location>
</feature>
<dbReference type="HAMAP" id="MF_00279">
    <property type="entry name" value="PdxJ"/>
    <property type="match status" value="1"/>
</dbReference>
<feature type="binding site" evidence="4">
    <location>
        <position position="50"/>
    </location>
    <ligand>
        <name>1-deoxy-D-xylulose 5-phosphate</name>
        <dbReference type="ChEBI" id="CHEBI:57792"/>
    </ligand>
</feature>
<dbReference type="AlphaFoldDB" id="A0A1L6MYZ4"/>
<dbReference type="UniPathway" id="UPA00244">
    <property type="reaction ID" value="UER00313"/>
</dbReference>
<dbReference type="InterPro" id="IPR004569">
    <property type="entry name" value="PyrdxlP_synth_PdxJ"/>
</dbReference>
<feature type="active site" description="Proton donor" evidence="4">
    <location>
        <position position="195"/>
    </location>
</feature>
<comment type="pathway">
    <text evidence="4">Cofactor biosynthesis; pyridoxine 5'-phosphate biosynthesis; pyridoxine 5'-phosphate from D-erythrose 4-phosphate: step 5/5.</text>
</comment>
<comment type="subunit">
    <text evidence="4">Homooctamer; tetramer of dimers.</text>
</comment>
<dbReference type="PANTHER" id="PTHR30456:SF0">
    <property type="entry name" value="PYRIDOXINE 5'-PHOSPHATE SYNTHASE"/>
    <property type="match status" value="1"/>
</dbReference>
<keyword evidence="2 4" id="KW-0808">Transferase</keyword>
<proteinExistence type="inferred from homology"/>
<dbReference type="GO" id="GO:0008615">
    <property type="term" value="P:pyridoxine biosynthetic process"/>
    <property type="evidence" value="ECO:0007669"/>
    <property type="project" value="UniProtKB-UniRule"/>
</dbReference>